<dbReference type="GO" id="GO:0030246">
    <property type="term" value="F:carbohydrate binding"/>
    <property type="evidence" value="ECO:0007669"/>
    <property type="project" value="InterPro"/>
</dbReference>
<sequence length="752" mass="86102">MYKRKFIPLVLLMILIVNGCSNKQEVVLTPVDYVNPYMGNISHLLVPTYPTVHLPNSMLRIYPERADYTSDKIKGLPVIVTSHRGKSAFSLSFYQGAESGLQPVYYYCYDNEVIKPYSYSSYFEEEEVSTKFAPSHQAGIYELSFRKNDAPYLILSTTNGELKTTENTISGYQNIDHQTKVYVYMETSALPEKTMTVSKEEINHSHTAIKGKNVGIALLYSTDIKTIKVRYGISFIDEKQAKANLQREIKDYDVENQMNIAKNIWNQTLSKIKVEGIDENAKAIFYTSLYRTYERMICLSEDNRYYSAFDNSIHKDSVPFYTDDWIWDTYRAVHPLRVIIEPQMEADMIQSFIRMAQQMEHNWMPTFPEVTGDSRRMNSNHGVATVIDSYIKGIRNFDLSAAYEACKLGITEKTLAPWSGIKGGEITKFYWKNGYLPALAPGEQETADEVHPFEKRQPVAVTLGTSYDEWCLAQIAKQLGYEKDYNYFLQGSKNYRNIFNPETKFFHPKNAKGEFIEPFDYATAGGLGAREAYGENNGWIYRWDVPHNIADLIELMGGKEAFRNNLETMYNTPLGEAKYVFYAQLPDHTGNVGQFSMANEPSMHIPYLYNYIGEPWRTQKRVRTLLDEWFRNDLMGLPGDEDGGGMSAFVVFSMLGFYPITPGLPIYVIGTPMFERAVIETGAGKSFEVIAHNYSPTNKYIQSAKLNGKDWNQSWFEHKELMNGGKLEFTMGNTPNKNWAADSVPPSFEMNK</sequence>
<evidence type="ECO:0000259" key="5">
    <source>
        <dbReference type="Pfam" id="PF07971"/>
    </source>
</evidence>
<dbReference type="GO" id="GO:0006516">
    <property type="term" value="P:glycoprotein catabolic process"/>
    <property type="evidence" value="ECO:0007669"/>
    <property type="project" value="TreeGrafter"/>
</dbReference>
<name>A0A1G6G7U1_BACOV</name>
<dbReference type="Gene3D" id="2.70.98.10">
    <property type="match status" value="1"/>
</dbReference>
<dbReference type="RefSeq" id="WP_074558881.1">
    <property type="nucleotide sequence ID" value="NZ_CP176640.1"/>
</dbReference>
<dbReference type="GO" id="GO:0005975">
    <property type="term" value="P:carbohydrate metabolic process"/>
    <property type="evidence" value="ECO:0007669"/>
    <property type="project" value="InterPro"/>
</dbReference>
<dbReference type="FunFam" id="3.30.2080.10:FF:000001">
    <property type="entry name" value="Alpha-1,2-mannosidase subfamily"/>
    <property type="match status" value="1"/>
</dbReference>
<evidence type="ECO:0000256" key="2">
    <source>
        <dbReference type="ARBA" id="ARBA00011245"/>
    </source>
</evidence>
<dbReference type="Gene3D" id="1.20.1050.60">
    <property type="entry name" value="alpha-1,2-mannosidase"/>
    <property type="match status" value="1"/>
</dbReference>
<dbReference type="EMBL" id="FMYE01000031">
    <property type="protein sequence ID" value="SDB77949.1"/>
    <property type="molecule type" value="Genomic_DNA"/>
</dbReference>
<dbReference type="Pfam" id="PF17678">
    <property type="entry name" value="Glyco_hydro_92N"/>
    <property type="match status" value="1"/>
</dbReference>
<dbReference type="InterPro" id="IPR012939">
    <property type="entry name" value="Glyco_hydro_92"/>
</dbReference>
<dbReference type="PANTHER" id="PTHR12143:SF43">
    <property type="entry name" value="PUTATIVE-RELATED"/>
    <property type="match status" value="1"/>
</dbReference>
<feature type="domain" description="Glycosyl hydrolase family 92 N-terminal" evidence="6">
    <location>
        <begin position="33"/>
        <end position="234"/>
    </location>
</feature>
<dbReference type="InterPro" id="IPR005887">
    <property type="entry name" value="GH92_a_mannosidase_put"/>
</dbReference>
<feature type="chain" id="PRO_5010377301" evidence="4">
    <location>
        <begin position="24"/>
        <end position="752"/>
    </location>
</feature>
<evidence type="ECO:0000256" key="4">
    <source>
        <dbReference type="SAM" id="SignalP"/>
    </source>
</evidence>
<evidence type="ECO:0000313" key="7">
    <source>
        <dbReference type="EMBL" id="SDB77949.1"/>
    </source>
</evidence>
<dbReference type="SUPFAM" id="SSF48208">
    <property type="entry name" value="Six-hairpin glycosidases"/>
    <property type="match status" value="1"/>
</dbReference>
<gene>
    <name evidence="7" type="ORF">SAMN05192581_10317</name>
</gene>
<comment type="subunit">
    <text evidence="2">Monomer.</text>
</comment>
<proteinExistence type="predicted"/>
<dbReference type="GO" id="GO:0000224">
    <property type="term" value="F:peptide-N4-(N-acetyl-beta-glucosaminyl)asparagine amidase activity"/>
    <property type="evidence" value="ECO:0007669"/>
    <property type="project" value="TreeGrafter"/>
</dbReference>
<dbReference type="AlphaFoldDB" id="A0A1G6G7U1"/>
<comment type="cofactor">
    <cofactor evidence="1">
        <name>Ca(2+)</name>
        <dbReference type="ChEBI" id="CHEBI:29108"/>
    </cofactor>
</comment>
<keyword evidence="4" id="KW-0732">Signal</keyword>
<evidence type="ECO:0000259" key="6">
    <source>
        <dbReference type="Pfam" id="PF17678"/>
    </source>
</evidence>
<reference evidence="7 8" key="1">
    <citation type="submission" date="2016-10" db="EMBL/GenBank/DDBJ databases">
        <authorList>
            <person name="de Groot N.N."/>
        </authorList>
    </citation>
    <scope>NUCLEOTIDE SEQUENCE [LARGE SCALE GENOMIC DNA]</scope>
    <source>
        <strain evidence="7 8">NLAE-zl-C500</strain>
    </source>
</reference>
<dbReference type="Gene3D" id="1.20.1610.10">
    <property type="entry name" value="alpha-1,2-mannosidases domains"/>
    <property type="match status" value="1"/>
</dbReference>
<feature type="signal peptide" evidence="4">
    <location>
        <begin position="1"/>
        <end position="23"/>
    </location>
</feature>
<dbReference type="InterPro" id="IPR041371">
    <property type="entry name" value="GH92_N"/>
</dbReference>
<evidence type="ECO:0000256" key="1">
    <source>
        <dbReference type="ARBA" id="ARBA00001913"/>
    </source>
</evidence>
<keyword evidence="3" id="KW-0106">Calcium</keyword>
<dbReference type="Proteomes" id="UP000183670">
    <property type="component" value="Unassembled WGS sequence"/>
</dbReference>
<protein>
    <submittedName>
        <fullName evidence="7">Alpha-1,2-mannosidase, putative</fullName>
    </submittedName>
</protein>
<dbReference type="InterPro" id="IPR008928">
    <property type="entry name" value="6-hairpin_glycosidase_sf"/>
</dbReference>
<accession>A0A1G6G7U1</accession>
<dbReference type="Gene3D" id="3.30.2080.10">
    <property type="entry name" value="GH92 mannosidase domain"/>
    <property type="match status" value="1"/>
</dbReference>
<evidence type="ECO:0000313" key="8">
    <source>
        <dbReference type="Proteomes" id="UP000183670"/>
    </source>
</evidence>
<dbReference type="Pfam" id="PF07971">
    <property type="entry name" value="Glyco_hydro_92"/>
    <property type="match status" value="1"/>
</dbReference>
<dbReference type="InterPro" id="IPR050883">
    <property type="entry name" value="PNGase"/>
</dbReference>
<dbReference type="PANTHER" id="PTHR12143">
    <property type="entry name" value="PEPTIDE N-GLYCANASE PNGASE -RELATED"/>
    <property type="match status" value="1"/>
</dbReference>
<dbReference type="GO" id="GO:0005829">
    <property type="term" value="C:cytosol"/>
    <property type="evidence" value="ECO:0007669"/>
    <property type="project" value="TreeGrafter"/>
</dbReference>
<feature type="domain" description="Glycosyl hydrolase family 92" evidence="5">
    <location>
        <begin position="240"/>
        <end position="733"/>
    </location>
</feature>
<evidence type="ECO:0000256" key="3">
    <source>
        <dbReference type="ARBA" id="ARBA00022837"/>
    </source>
</evidence>
<dbReference type="InterPro" id="IPR014718">
    <property type="entry name" value="GH-type_carb-bd"/>
</dbReference>
<dbReference type="NCBIfam" id="TIGR01180">
    <property type="entry name" value="aman2_put"/>
    <property type="match status" value="1"/>
</dbReference>
<organism evidence="7 8">
    <name type="scientific">Bacteroides ovatus</name>
    <dbReference type="NCBI Taxonomy" id="28116"/>
    <lineage>
        <taxon>Bacteria</taxon>
        <taxon>Pseudomonadati</taxon>
        <taxon>Bacteroidota</taxon>
        <taxon>Bacteroidia</taxon>
        <taxon>Bacteroidales</taxon>
        <taxon>Bacteroidaceae</taxon>
        <taxon>Bacteroides</taxon>
    </lineage>
</organism>